<dbReference type="InterPro" id="IPR058163">
    <property type="entry name" value="LysR-type_TF_proteobact-type"/>
</dbReference>
<keyword evidence="4" id="KW-0804">Transcription</keyword>
<dbReference type="InterPro" id="IPR036388">
    <property type="entry name" value="WH-like_DNA-bd_sf"/>
</dbReference>
<dbReference type="Gene3D" id="1.10.10.10">
    <property type="entry name" value="Winged helix-like DNA-binding domain superfamily/Winged helix DNA-binding domain"/>
    <property type="match status" value="1"/>
</dbReference>
<dbReference type="PANTHER" id="PTHR30537:SF5">
    <property type="entry name" value="HTH-TYPE TRANSCRIPTIONAL ACTIVATOR TTDR-RELATED"/>
    <property type="match status" value="1"/>
</dbReference>
<evidence type="ECO:0000313" key="7">
    <source>
        <dbReference type="Proteomes" id="UP000177515"/>
    </source>
</evidence>
<dbReference type="InterPro" id="IPR005119">
    <property type="entry name" value="LysR_subst-bd"/>
</dbReference>
<evidence type="ECO:0000256" key="4">
    <source>
        <dbReference type="ARBA" id="ARBA00023163"/>
    </source>
</evidence>
<organism evidence="6 7">
    <name type="scientific">Cupriavidus malaysiensis</name>
    <dbReference type="NCBI Taxonomy" id="367825"/>
    <lineage>
        <taxon>Bacteria</taxon>
        <taxon>Pseudomonadati</taxon>
        <taxon>Pseudomonadota</taxon>
        <taxon>Betaproteobacteria</taxon>
        <taxon>Burkholderiales</taxon>
        <taxon>Burkholderiaceae</taxon>
        <taxon>Cupriavidus</taxon>
    </lineage>
</organism>
<gene>
    <name evidence="6" type="ORF">BKK80_20875</name>
</gene>
<accession>A0ABN4TM72</accession>
<proteinExistence type="inferred from homology"/>
<dbReference type="EMBL" id="CP017755">
    <property type="protein sequence ID" value="AOZ08417.1"/>
    <property type="molecule type" value="Genomic_DNA"/>
</dbReference>
<evidence type="ECO:0000256" key="3">
    <source>
        <dbReference type="ARBA" id="ARBA00023125"/>
    </source>
</evidence>
<dbReference type="CDD" id="cd08422">
    <property type="entry name" value="PBP2_CrgA_like"/>
    <property type="match status" value="1"/>
</dbReference>
<evidence type="ECO:0000313" key="6">
    <source>
        <dbReference type="EMBL" id="AOZ08417.1"/>
    </source>
</evidence>
<evidence type="ECO:0000256" key="2">
    <source>
        <dbReference type="ARBA" id="ARBA00023015"/>
    </source>
</evidence>
<evidence type="ECO:0000256" key="1">
    <source>
        <dbReference type="ARBA" id="ARBA00009437"/>
    </source>
</evidence>
<dbReference type="Pfam" id="PF03466">
    <property type="entry name" value="LysR_substrate"/>
    <property type="match status" value="1"/>
</dbReference>
<evidence type="ECO:0000259" key="5">
    <source>
        <dbReference type="PROSITE" id="PS50931"/>
    </source>
</evidence>
<dbReference type="Gene3D" id="3.40.190.290">
    <property type="match status" value="1"/>
</dbReference>
<name>A0ABN4TM72_9BURK</name>
<dbReference type="SUPFAM" id="SSF46785">
    <property type="entry name" value="Winged helix' DNA-binding domain"/>
    <property type="match status" value="1"/>
</dbReference>
<dbReference type="PROSITE" id="PS50931">
    <property type="entry name" value="HTH_LYSR"/>
    <property type="match status" value="1"/>
</dbReference>
<protein>
    <submittedName>
        <fullName evidence="6">LysR family transcriptional regulator</fullName>
    </submittedName>
</protein>
<feature type="domain" description="HTH lysR-type" evidence="5">
    <location>
        <begin position="8"/>
        <end position="65"/>
    </location>
</feature>
<reference evidence="6 7" key="1">
    <citation type="submission" date="2016-10" db="EMBL/GenBank/DDBJ databases">
        <title>Complete genome sequences of three Cupriavidus strains isolated from various Malaysian environments.</title>
        <authorList>
            <person name="Abdullah A.A.-A."/>
            <person name="Shafie N.A.H."/>
            <person name="Lau N.S."/>
        </authorList>
    </citation>
    <scope>NUCLEOTIDE SEQUENCE [LARGE SCALE GENOMIC DNA]</scope>
    <source>
        <strain evidence="6 7">USMAA1020</strain>
    </source>
</reference>
<dbReference type="Pfam" id="PF00126">
    <property type="entry name" value="HTH_1"/>
    <property type="match status" value="1"/>
</dbReference>
<comment type="similarity">
    <text evidence="1">Belongs to the LysR transcriptional regulatory family.</text>
</comment>
<keyword evidence="3" id="KW-0238">DNA-binding</keyword>
<keyword evidence="2" id="KW-0805">Transcription regulation</keyword>
<dbReference type="RefSeq" id="WP_071039224.1">
    <property type="nucleotide sequence ID" value="NZ_CP017755.1"/>
</dbReference>
<dbReference type="Proteomes" id="UP000177515">
    <property type="component" value="Chromosome 2"/>
</dbReference>
<dbReference type="PANTHER" id="PTHR30537">
    <property type="entry name" value="HTH-TYPE TRANSCRIPTIONAL REGULATOR"/>
    <property type="match status" value="1"/>
</dbReference>
<dbReference type="SUPFAM" id="SSF53850">
    <property type="entry name" value="Periplasmic binding protein-like II"/>
    <property type="match status" value="1"/>
</dbReference>
<dbReference type="InterPro" id="IPR036390">
    <property type="entry name" value="WH_DNA-bd_sf"/>
</dbReference>
<dbReference type="InterPro" id="IPR000847">
    <property type="entry name" value="LysR_HTH_N"/>
</dbReference>
<sequence length="308" mass="33852">MSSANETIQWNDWEAFCSVVEYGTFTAAAEQLECPKSRVSAAVARLEDAIGAKLLERTTRRMRLTDAGSAVYRDVAPLFARLREIRQETLAREERVQGVLRIATPYEFGAQQLGGVICRTLAAYPELDVSVETAQGLVDPIRDGFDIAFVAVDADLPDSGTVARRIYHVERGLFAAPALAATLPQAAVPEQLANLPVLTTPGDTVWEFTYAGERVSVPIHPRMQTFNAELRLQGALAGLGIVRLALHYCEAEVAQGRLVRVLPEFTPPPLRVFALLPDRRLQPRKVRAFMEEVESMLAAHEQAGIAIC</sequence>
<keyword evidence="7" id="KW-1185">Reference proteome</keyword>